<evidence type="ECO:0000313" key="3">
    <source>
        <dbReference type="EnsemblMetazoa" id="ASIC010851-PA"/>
    </source>
</evidence>
<protein>
    <submittedName>
        <fullName evidence="2 3">Ankyrin-3-like isoform 1</fullName>
    </submittedName>
</protein>
<dbReference type="AlphaFoldDB" id="A0A084VYD2"/>
<feature type="compositionally biased region" description="Polar residues" evidence="1">
    <location>
        <begin position="1"/>
        <end position="12"/>
    </location>
</feature>
<dbReference type="EMBL" id="KE525231">
    <property type="protein sequence ID" value="KFB42976.1"/>
    <property type="molecule type" value="Genomic_DNA"/>
</dbReference>
<evidence type="ECO:0000256" key="1">
    <source>
        <dbReference type="SAM" id="MobiDB-lite"/>
    </source>
</evidence>
<sequence length="79" mass="8522">MHVTININTTPNVGGPSARIVDQTQERKKTKPGCSALIAIIMFGQNRTQFLVRDYLSPPGDQSGGPLKGPVKRAEHLPA</sequence>
<feature type="region of interest" description="Disordered" evidence="1">
    <location>
        <begin position="1"/>
        <end position="27"/>
    </location>
</feature>
<evidence type="ECO:0000313" key="4">
    <source>
        <dbReference type="Proteomes" id="UP000030765"/>
    </source>
</evidence>
<reference evidence="3" key="2">
    <citation type="submission" date="2020-05" db="UniProtKB">
        <authorList>
            <consortium name="EnsemblMetazoa"/>
        </authorList>
    </citation>
    <scope>IDENTIFICATION</scope>
</reference>
<proteinExistence type="predicted"/>
<organism evidence="2">
    <name type="scientific">Anopheles sinensis</name>
    <name type="common">Mosquito</name>
    <dbReference type="NCBI Taxonomy" id="74873"/>
    <lineage>
        <taxon>Eukaryota</taxon>
        <taxon>Metazoa</taxon>
        <taxon>Ecdysozoa</taxon>
        <taxon>Arthropoda</taxon>
        <taxon>Hexapoda</taxon>
        <taxon>Insecta</taxon>
        <taxon>Pterygota</taxon>
        <taxon>Neoptera</taxon>
        <taxon>Endopterygota</taxon>
        <taxon>Diptera</taxon>
        <taxon>Nematocera</taxon>
        <taxon>Culicoidea</taxon>
        <taxon>Culicidae</taxon>
        <taxon>Anophelinae</taxon>
        <taxon>Anopheles</taxon>
    </lineage>
</organism>
<accession>A0A084VYD2</accession>
<name>A0A084VYD2_ANOSI</name>
<dbReference type="EnsemblMetazoa" id="ASIC010851-RA">
    <property type="protein sequence ID" value="ASIC010851-PA"/>
    <property type="gene ID" value="ASIC010851"/>
</dbReference>
<feature type="region of interest" description="Disordered" evidence="1">
    <location>
        <begin position="55"/>
        <end position="79"/>
    </location>
</feature>
<dbReference type="Proteomes" id="UP000030765">
    <property type="component" value="Unassembled WGS sequence"/>
</dbReference>
<dbReference type="EMBL" id="ATLV01018355">
    <property type="status" value="NOT_ANNOTATED_CDS"/>
    <property type="molecule type" value="Genomic_DNA"/>
</dbReference>
<dbReference type="VEuPathDB" id="VectorBase:ASIC010851"/>
<evidence type="ECO:0000313" key="2">
    <source>
        <dbReference type="EMBL" id="KFB42976.1"/>
    </source>
</evidence>
<keyword evidence="4" id="KW-1185">Reference proteome</keyword>
<reference evidence="2 4" key="1">
    <citation type="journal article" date="2014" name="BMC Genomics">
        <title>Genome sequence of Anopheles sinensis provides insight into genetics basis of mosquito competence for malaria parasites.</title>
        <authorList>
            <person name="Zhou D."/>
            <person name="Zhang D."/>
            <person name="Ding G."/>
            <person name="Shi L."/>
            <person name="Hou Q."/>
            <person name="Ye Y."/>
            <person name="Xu Y."/>
            <person name="Zhou H."/>
            <person name="Xiong C."/>
            <person name="Li S."/>
            <person name="Yu J."/>
            <person name="Hong S."/>
            <person name="Yu X."/>
            <person name="Zou P."/>
            <person name="Chen C."/>
            <person name="Chang X."/>
            <person name="Wang W."/>
            <person name="Lv Y."/>
            <person name="Sun Y."/>
            <person name="Ma L."/>
            <person name="Shen B."/>
            <person name="Zhu C."/>
        </authorList>
    </citation>
    <scope>NUCLEOTIDE SEQUENCE [LARGE SCALE GENOMIC DNA]</scope>
</reference>
<gene>
    <name evidence="2" type="ORF">ZHAS_00010851</name>
</gene>